<evidence type="ECO:0000256" key="1">
    <source>
        <dbReference type="SAM" id="MobiDB-lite"/>
    </source>
</evidence>
<accession>A0A7D5KJN2</accession>
<dbReference type="Proteomes" id="UP000509241">
    <property type="component" value="Chromosome"/>
</dbReference>
<feature type="compositionally biased region" description="Acidic residues" evidence="1">
    <location>
        <begin position="180"/>
        <end position="199"/>
    </location>
</feature>
<protein>
    <submittedName>
        <fullName evidence="2">Uncharacterized protein</fullName>
    </submittedName>
</protein>
<organism evidence="2 3">
    <name type="scientific">Natrinema halophilum</name>
    <dbReference type="NCBI Taxonomy" id="1699371"/>
    <lineage>
        <taxon>Archaea</taxon>
        <taxon>Methanobacteriati</taxon>
        <taxon>Methanobacteriota</taxon>
        <taxon>Stenosarchaea group</taxon>
        <taxon>Halobacteria</taxon>
        <taxon>Halobacteriales</taxon>
        <taxon>Natrialbaceae</taxon>
        <taxon>Natrinema</taxon>
    </lineage>
</organism>
<name>A0A7D5KJN2_9EURY</name>
<evidence type="ECO:0000313" key="2">
    <source>
        <dbReference type="EMBL" id="QLG48278.1"/>
    </source>
</evidence>
<dbReference type="RefSeq" id="WP_179260017.1">
    <property type="nucleotide sequence ID" value="NZ_CP058601.1"/>
</dbReference>
<gene>
    <name evidence="2" type="ORF">HYG82_05155</name>
</gene>
<keyword evidence="3" id="KW-1185">Reference proteome</keyword>
<feature type="compositionally biased region" description="Polar residues" evidence="1">
    <location>
        <begin position="160"/>
        <end position="170"/>
    </location>
</feature>
<dbReference type="Pfam" id="PF20509">
    <property type="entry name" value="DUF6735"/>
    <property type="match status" value="1"/>
</dbReference>
<dbReference type="KEGG" id="haly:HYG82_05155"/>
<dbReference type="InterPro" id="IPR046622">
    <property type="entry name" value="DUF6735"/>
</dbReference>
<dbReference type="OrthoDB" id="185449at2157"/>
<dbReference type="AlphaFoldDB" id="A0A7D5KJN2"/>
<sequence length="199" mass="22207">MGHRALVAYQRPDRLYDLRYSHWGGEELSFAAEITASTPLAEGAIDSDVLTNSITCDRILTDYLDPRIHEALYLVTPTADYATDAFRVCWLEWGLGRDSGRGVIVETEPAEDRALRVWFRATKTALADAIEMGVLSRRAARAYLEARICEEKDGVVYTYGDSTEPQSRAGTASPLATDMCVEDDSERQEESEEESEEGK</sequence>
<reference evidence="2 3" key="1">
    <citation type="submission" date="2020-07" db="EMBL/GenBank/DDBJ databases">
        <authorList>
            <person name="Cui H."/>
        </authorList>
    </citation>
    <scope>NUCLEOTIDE SEQUENCE [LARGE SCALE GENOMIC DNA]</scope>
    <source>
        <strain evidence="2 3">YPL8</strain>
    </source>
</reference>
<feature type="region of interest" description="Disordered" evidence="1">
    <location>
        <begin position="160"/>
        <end position="199"/>
    </location>
</feature>
<dbReference type="GeneID" id="56032656"/>
<dbReference type="EMBL" id="CP058601">
    <property type="protein sequence ID" value="QLG48278.1"/>
    <property type="molecule type" value="Genomic_DNA"/>
</dbReference>
<proteinExistence type="predicted"/>
<evidence type="ECO:0000313" key="3">
    <source>
        <dbReference type="Proteomes" id="UP000509241"/>
    </source>
</evidence>